<evidence type="ECO:0000256" key="8">
    <source>
        <dbReference type="ARBA" id="ARBA00023136"/>
    </source>
</evidence>
<dbReference type="InterPro" id="IPR022346">
    <property type="entry name" value="T2SS_GspH"/>
</dbReference>
<comment type="subcellular location">
    <subcellularLocation>
        <location evidence="1">Cell inner membrane</location>
        <topology evidence="1">Single-pass membrane protein</topology>
    </subcellularLocation>
</comment>
<evidence type="ECO:0000256" key="11">
    <source>
        <dbReference type="SAM" id="Phobius"/>
    </source>
</evidence>
<dbReference type="InterPro" id="IPR012902">
    <property type="entry name" value="N_methyl_site"/>
</dbReference>
<keyword evidence="7 11" id="KW-1133">Transmembrane helix</keyword>
<evidence type="ECO:0000256" key="4">
    <source>
        <dbReference type="ARBA" id="ARBA00022481"/>
    </source>
</evidence>
<dbReference type="Gene3D" id="3.55.40.10">
    <property type="entry name" value="minor pseudopilin epsh domain"/>
    <property type="match status" value="1"/>
</dbReference>
<evidence type="ECO:0000259" key="12">
    <source>
        <dbReference type="Pfam" id="PF12019"/>
    </source>
</evidence>
<dbReference type="GO" id="GO:0005886">
    <property type="term" value="C:plasma membrane"/>
    <property type="evidence" value="ECO:0007669"/>
    <property type="project" value="UniProtKB-SubCell"/>
</dbReference>
<feature type="transmembrane region" description="Helical" evidence="11">
    <location>
        <begin position="24"/>
        <end position="45"/>
    </location>
</feature>
<dbReference type="GO" id="GO:0015627">
    <property type="term" value="C:type II protein secretion system complex"/>
    <property type="evidence" value="ECO:0007669"/>
    <property type="project" value="InterPro"/>
</dbReference>
<dbReference type="EMBL" id="CP060412">
    <property type="protein sequence ID" value="QNK00407.1"/>
    <property type="molecule type" value="Genomic_DNA"/>
</dbReference>
<gene>
    <name evidence="13" type="ORF">H8F01_15005</name>
</gene>
<sequence>MVSSDAGGGVGIQRTIQPCRAAGFTLIESIVVLVVASTLLCVAVPSLRHMMVRHRVATAQMDLLASLQDARALAITSGRRALLCPAANGQQCSNDTHWEKGWLVGSYRSDKASQLDGPPTRIHGGYPQLIITSTGGRTRIRFQPTSFSGGSTVTFTLCQRGYAQEALAIKVSNYGRIAGAKPSQDEAMQCASGG</sequence>
<dbReference type="SUPFAM" id="SSF54523">
    <property type="entry name" value="Pili subunits"/>
    <property type="match status" value="1"/>
</dbReference>
<comment type="similarity">
    <text evidence="9">Belongs to the GSP H family.</text>
</comment>
<evidence type="ECO:0000256" key="3">
    <source>
        <dbReference type="ARBA" id="ARBA00022475"/>
    </source>
</evidence>
<dbReference type="InterPro" id="IPR045584">
    <property type="entry name" value="Pilin-like"/>
</dbReference>
<evidence type="ECO:0000256" key="6">
    <source>
        <dbReference type="ARBA" id="ARBA00022692"/>
    </source>
</evidence>
<accession>A0A7G8Q0U9</accession>
<keyword evidence="3" id="KW-1003">Cell membrane</keyword>
<dbReference type="Proteomes" id="UP000515873">
    <property type="component" value="Chromosome"/>
</dbReference>
<evidence type="ECO:0000256" key="10">
    <source>
        <dbReference type="ARBA" id="ARBA00030775"/>
    </source>
</evidence>
<proteinExistence type="inferred from homology"/>
<protein>
    <recommendedName>
        <fullName evidence="2">Type II secretion system protein H</fullName>
    </recommendedName>
    <alternativeName>
        <fullName evidence="10">General secretion pathway protein H</fullName>
    </alternativeName>
</protein>
<reference evidence="13 14" key="1">
    <citation type="submission" date="2020-08" db="EMBL/GenBank/DDBJ databases">
        <title>Dyella sp. G9 isolated from forest soil.</title>
        <authorList>
            <person name="Fu J."/>
            <person name="Qiu L."/>
        </authorList>
    </citation>
    <scope>NUCLEOTIDE SEQUENCE [LARGE SCALE GENOMIC DNA]</scope>
    <source>
        <strain evidence="13 14">G9</strain>
    </source>
</reference>
<name>A0A7G8Q0U9_9GAMM</name>
<feature type="domain" description="General secretion pathway GspH" evidence="12">
    <location>
        <begin position="61"/>
        <end position="173"/>
    </location>
</feature>
<dbReference type="AlphaFoldDB" id="A0A7G8Q0U9"/>
<dbReference type="RefSeq" id="WP_187055885.1">
    <property type="nucleotide sequence ID" value="NZ_CP060412.1"/>
</dbReference>
<dbReference type="GO" id="GO:0015628">
    <property type="term" value="P:protein secretion by the type II secretion system"/>
    <property type="evidence" value="ECO:0007669"/>
    <property type="project" value="InterPro"/>
</dbReference>
<keyword evidence="8 11" id="KW-0472">Membrane</keyword>
<evidence type="ECO:0000256" key="7">
    <source>
        <dbReference type="ARBA" id="ARBA00022989"/>
    </source>
</evidence>
<dbReference type="NCBIfam" id="TIGR02532">
    <property type="entry name" value="IV_pilin_GFxxxE"/>
    <property type="match status" value="1"/>
</dbReference>
<organism evidence="13 14">
    <name type="scientific">Dyella telluris</name>
    <dbReference type="NCBI Taxonomy" id="2763498"/>
    <lineage>
        <taxon>Bacteria</taxon>
        <taxon>Pseudomonadati</taxon>
        <taxon>Pseudomonadota</taxon>
        <taxon>Gammaproteobacteria</taxon>
        <taxon>Lysobacterales</taxon>
        <taxon>Rhodanobacteraceae</taxon>
        <taxon>Dyella</taxon>
    </lineage>
</organism>
<evidence type="ECO:0000313" key="14">
    <source>
        <dbReference type="Proteomes" id="UP000515873"/>
    </source>
</evidence>
<keyword evidence="14" id="KW-1185">Reference proteome</keyword>
<dbReference type="KEGG" id="dtl:H8F01_15005"/>
<dbReference type="Pfam" id="PF12019">
    <property type="entry name" value="GspH"/>
    <property type="match status" value="1"/>
</dbReference>
<keyword evidence="4" id="KW-0488">Methylation</keyword>
<evidence type="ECO:0000256" key="2">
    <source>
        <dbReference type="ARBA" id="ARBA00021549"/>
    </source>
</evidence>
<evidence type="ECO:0000256" key="1">
    <source>
        <dbReference type="ARBA" id="ARBA00004377"/>
    </source>
</evidence>
<keyword evidence="6 11" id="KW-0812">Transmembrane</keyword>
<evidence type="ECO:0000256" key="9">
    <source>
        <dbReference type="ARBA" id="ARBA00025772"/>
    </source>
</evidence>
<evidence type="ECO:0000256" key="5">
    <source>
        <dbReference type="ARBA" id="ARBA00022519"/>
    </source>
</evidence>
<evidence type="ECO:0000313" key="13">
    <source>
        <dbReference type="EMBL" id="QNK00407.1"/>
    </source>
</evidence>
<keyword evidence="5" id="KW-0997">Cell inner membrane</keyword>